<reference evidence="2 3" key="1">
    <citation type="submission" date="2024-10" db="EMBL/GenBank/DDBJ databases">
        <title>Updated reference genomes for cyclostephanoid diatoms.</title>
        <authorList>
            <person name="Roberts W.R."/>
            <person name="Alverson A.J."/>
        </authorList>
    </citation>
    <scope>NUCLEOTIDE SEQUENCE [LARGE SCALE GENOMIC DNA]</scope>
    <source>
        <strain evidence="2 3">AJA228-03</strain>
    </source>
</reference>
<evidence type="ECO:0000313" key="2">
    <source>
        <dbReference type="EMBL" id="KAL3815710.1"/>
    </source>
</evidence>
<dbReference type="AlphaFoldDB" id="A0ABD3RRY0"/>
<organism evidence="2 3">
    <name type="scientific">Cyclostephanos tholiformis</name>
    <dbReference type="NCBI Taxonomy" id="382380"/>
    <lineage>
        <taxon>Eukaryota</taxon>
        <taxon>Sar</taxon>
        <taxon>Stramenopiles</taxon>
        <taxon>Ochrophyta</taxon>
        <taxon>Bacillariophyta</taxon>
        <taxon>Coscinodiscophyceae</taxon>
        <taxon>Thalassiosirophycidae</taxon>
        <taxon>Stephanodiscales</taxon>
        <taxon>Stephanodiscaceae</taxon>
        <taxon>Cyclostephanos</taxon>
    </lineage>
</organism>
<evidence type="ECO:0000256" key="1">
    <source>
        <dbReference type="SAM" id="MobiDB-lite"/>
    </source>
</evidence>
<accession>A0ABD3RRY0</accession>
<feature type="region of interest" description="Disordered" evidence="1">
    <location>
        <begin position="1"/>
        <end position="28"/>
    </location>
</feature>
<dbReference type="PANTHER" id="PTHR21113">
    <property type="entry name" value="AGAP001705-PA"/>
    <property type="match status" value="1"/>
</dbReference>
<evidence type="ECO:0000313" key="3">
    <source>
        <dbReference type="Proteomes" id="UP001530377"/>
    </source>
</evidence>
<sequence>MRKPPTVNATSSLSGVPSAYSPPTTPNNMPSYDQYQYFRTYLEDKEDVLNAIVFQSNGMPSTAYKFSDFIASLEIAVLRFPVDKAFYLGDGTMSGMVYGYVNLAAFLSTAMEEGIRIDSCDEFNTDAMYGLNYPLSNACGQYGRSWDLEECSGMEPFHCALDTTMETTAVDSGDNGIPSFTCRPRTINGDFPGYYDSVNNLVEESPYSNTVGRTDIEGCCWWGRGALLTRGRCTLGKLNTYLGVGALENGIDKFYPDINFCMDPEVICKHSKTNELRWVLGMLEWSDRIQSYNNLNPIWNYIDELKYFADGYSDDRVIHEEFIMAVINITTLNCHDDSCWNRWDLSEKKQLFIESRVDHFTKILTRVFDASMTYRPTGSPIIPTTLAPTVAPYLPTLTSYPEVPTYKPTRRQNVTIVYALPPNPAQQRNACFGWLALITIAISIFAWP</sequence>
<dbReference type="EMBL" id="JALLPB020000186">
    <property type="protein sequence ID" value="KAL3815710.1"/>
    <property type="molecule type" value="Genomic_DNA"/>
</dbReference>
<keyword evidence="3" id="KW-1185">Reference proteome</keyword>
<protein>
    <submittedName>
        <fullName evidence="2">Uncharacterized protein</fullName>
    </submittedName>
</protein>
<dbReference type="PANTHER" id="PTHR21113:SF4">
    <property type="entry name" value="CHITIN-BINDING TYPE-4 DOMAIN-CONTAINING PROTEIN"/>
    <property type="match status" value="1"/>
</dbReference>
<gene>
    <name evidence="2" type="ORF">ACHAXA_004890</name>
</gene>
<comment type="caution">
    <text evidence="2">The sequence shown here is derived from an EMBL/GenBank/DDBJ whole genome shotgun (WGS) entry which is preliminary data.</text>
</comment>
<proteinExistence type="predicted"/>
<name>A0ABD3RRY0_9STRA</name>
<dbReference type="Proteomes" id="UP001530377">
    <property type="component" value="Unassembled WGS sequence"/>
</dbReference>